<sequence length="164" mass="18465">MPRTLNYINFLTLIGINPHLSYRLSINWTPNQKPDENEPIKFQLKMSYIGSSMTMLRKRYYLIALLGLIQFGLFAQVGIWTTIQISLANPSSSFETNAQHRASQVDLGSGRYTASVLLLTIADNNSLRMSIGGTGNGYQIRFRTNGEVEDLAVTKITRISFLKD</sequence>
<reference evidence="2 3" key="1">
    <citation type="submission" date="2016-11" db="EMBL/GenBank/DDBJ databases">
        <title>Trade-off between light-utilization and light-protection in marine flavobacteria.</title>
        <authorList>
            <person name="Kumagai Y."/>
        </authorList>
    </citation>
    <scope>NUCLEOTIDE SEQUENCE [LARGE SCALE GENOMIC DNA]</scope>
    <source>
        <strain evidence="2 3">NBRC 107741</strain>
    </source>
</reference>
<proteinExistence type="predicted"/>
<gene>
    <name evidence="2" type="ORF">BST85_10035</name>
</gene>
<organism evidence="2 3">
    <name type="scientific">Aureitalea marina</name>
    <dbReference type="NCBI Taxonomy" id="930804"/>
    <lineage>
        <taxon>Bacteria</taxon>
        <taxon>Pseudomonadati</taxon>
        <taxon>Bacteroidota</taxon>
        <taxon>Flavobacteriia</taxon>
        <taxon>Flavobacteriales</taxon>
        <taxon>Flavobacteriaceae</taxon>
        <taxon>Aureitalea</taxon>
    </lineage>
</organism>
<feature type="transmembrane region" description="Helical" evidence="1">
    <location>
        <begin position="60"/>
        <end position="83"/>
    </location>
</feature>
<dbReference type="Proteomes" id="UP000239800">
    <property type="component" value="Unassembled WGS sequence"/>
</dbReference>
<evidence type="ECO:0000256" key="1">
    <source>
        <dbReference type="SAM" id="Phobius"/>
    </source>
</evidence>
<name>A0A2S7KRD2_9FLAO</name>
<evidence type="ECO:0000313" key="3">
    <source>
        <dbReference type="Proteomes" id="UP000239800"/>
    </source>
</evidence>
<protein>
    <submittedName>
        <fullName evidence="2">Uncharacterized protein</fullName>
    </submittedName>
</protein>
<keyword evidence="1" id="KW-1133">Transmembrane helix</keyword>
<keyword evidence="1" id="KW-0812">Transmembrane</keyword>
<accession>A0A2S7KRD2</accession>
<keyword evidence="1" id="KW-0472">Membrane</keyword>
<comment type="caution">
    <text evidence="2">The sequence shown here is derived from an EMBL/GenBank/DDBJ whole genome shotgun (WGS) entry which is preliminary data.</text>
</comment>
<keyword evidence="3" id="KW-1185">Reference proteome</keyword>
<dbReference type="EMBL" id="MQUB01000001">
    <property type="protein sequence ID" value="PQB05182.1"/>
    <property type="molecule type" value="Genomic_DNA"/>
</dbReference>
<dbReference type="AlphaFoldDB" id="A0A2S7KRD2"/>
<evidence type="ECO:0000313" key="2">
    <source>
        <dbReference type="EMBL" id="PQB05182.1"/>
    </source>
</evidence>